<keyword evidence="1" id="KW-0812">Transmembrane</keyword>
<feature type="transmembrane region" description="Helical" evidence="1">
    <location>
        <begin position="22"/>
        <end position="45"/>
    </location>
</feature>
<dbReference type="AlphaFoldDB" id="A0A4R2J464"/>
<accession>A0A4R2J464</accession>
<evidence type="ECO:0000313" key="3">
    <source>
        <dbReference type="Proteomes" id="UP000295680"/>
    </source>
</evidence>
<protein>
    <submittedName>
        <fullName evidence="2">Uncharacterized protein</fullName>
    </submittedName>
</protein>
<name>A0A4R2J464_9PSEU</name>
<keyword evidence="3" id="KW-1185">Reference proteome</keyword>
<comment type="caution">
    <text evidence="2">The sequence shown here is derived from an EMBL/GenBank/DDBJ whole genome shotgun (WGS) entry which is preliminary data.</text>
</comment>
<dbReference type="OrthoDB" id="3620571at2"/>
<reference evidence="2 3" key="1">
    <citation type="submission" date="2019-03" db="EMBL/GenBank/DDBJ databases">
        <title>Genomic Encyclopedia of Type Strains, Phase IV (KMG-IV): sequencing the most valuable type-strain genomes for metagenomic binning, comparative biology and taxonomic classification.</title>
        <authorList>
            <person name="Goeker M."/>
        </authorList>
    </citation>
    <scope>NUCLEOTIDE SEQUENCE [LARGE SCALE GENOMIC DNA]</scope>
    <source>
        <strain evidence="2 3">DSM 45934</strain>
    </source>
</reference>
<organism evidence="2 3">
    <name type="scientific">Actinocrispum wychmicini</name>
    <dbReference type="NCBI Taxonomy" id="1213861"/>
    <lineage>
        <taxon>Bacteria</taxon>
        <taxon>Bacillati</taxon>
        <taxon>Actinomycetota</taxon>
        <taxon>Actinomycetes</taxon>
        <taxon>Pseudonocardiales</taxon>
        <taxon>Pseudonocardiaceae</taxon>
        <taxon>Actinocrispum</taxon>
    </lineage>
</organism>
<sequence length="275" mass="29937">MTSADAGNELSTVAKGLAAKPAYLLIFGVSFLFATGSGAGFTAGLTNSAPVISVTSAVVFVIALISCLVTAYKSITLGEQRALVTGDLRPAVQATDETDPVTAGKITAAFPASLDEDFRNATETLLIGIHQSHILIRYYDVIQEKLRKGEHIRVLLLDPKCDAAIHMTAMRFPGGALDQQEQSRVESALAKYLAIQERYPRLVEIRVIPFLLPYGGFLFDWSTGEATAYVQRYTFRVQGGALKPKFFHQGIGNQWLQLHRAEMLAMWDAATPATK</sequence>
<keyword evidence="1" id="KW-1133">Transmembrane helix</keyword>
<dbReference type="RefSeq" id="WP_132123863.1">
    <property type="nucleotide sequence ID" value="NZ_SLWS01000011.1"/>
</dbReference>
<dbReference type="EMBL" id="SLWS01000011">
    <property type="protein sequence ID" value="TCO52894.1"/>
    <property type="molecule type" value="Genomic_DNA"/>
</dbReference>
<dbReference type="Proteomes" id="UP000295680">
    <property type="component" value="Unassembled WGS sequence"/>
</dbReference>
<evidence type="ECO:0000313" key="2">
    <source>
        <dbReference type="EMBL" id="TCO52894.1"/>
    </source>
</evidence>
<evidence type="ECO:0000256" key="1">
    <source>
        <dbReference type="SAM" id="Phobius"/>
    </source>
</evidence>
<proteinExistence type="predicted"/>
<keyword evidence="1" id="KW-0472">Membrane</keyword>
<feature type="transmembrane region" description="Helical" evidence="1">
    <location>
        <begin position="51"/>
        <end position="72"/>
    </location>
</feature>
<gene>
    <name evidence="2" type="ORF">EV192_11188</name>
</gene>